<evidence type="ECO:0000313" key="2">
    <source>
        <dbReference type="Proteomes" id="UP000217211"/>
    </source>
</evidence>
<dbReference type="EMBL" id="CP023067">
    <property type="protein sequence ID" value="ASY63603.1"/>
    <property type="molecule type" value="Genomic_DNA"/>
</dbReference>
<sequence length="555" mass="60827">MTGLGVITAEFETYTEESLPRLLKNVPNEMLVALNQQEEAGQIIIEEVGKAQVQPGPMGIVETRDLKIRTVKRIPCFNILSVAPEDFIVSKDAKFDNETGGIAAKIQGHRKLISKGDLLEMGFDVDKVNALPAASDKTDGIALERSKDLAGERGVGPDDVEVFTIYTKAKIGKDKKARHYRLTIGGDIENSPVLLDYTEVSRFYPYSAFTPFPIADTLFSLGVADRLADDHILITRMYRHVLDSLSQHVNPIKVFNPDTTNGDDLLNSHAGALVRSTDPTGGISFNVPPFAGADAMPVIDQLSQSLEFSTGTGPTMIGVNAEDFQRTSATAANLRSNASQLLIEMISRFFADTGYKYLVKIVVDLLIQKPDEAAELVSRLTNQAIPLDEFSTDYDVATSVAFGVMSRDQSRQSLTNLFNMQMQLKAAGMPFIQDQHVYATVAKLVETDGFKNVGSFAADPTTLPPAPPPPPPVDPNAGLIEIEKVKAQLKSQSDELNRQAELTKFAAEMDLKRDQMAQDRELKKAEIEAKYAAQVAIEQLKLEQRAPRDPMGNII</sequence>
<organism evidence="1 2">
    <name type="scientific">Sinorhizobium sojae CCBAU 05684</name>
    <dbReference type="NCBI Taxonomy" id="716928"/>
    <lineage>
        <taxon>Bacteria</taxon>
        <taxon>Pseudomonadati</taxon>
        <taxon>Pseudomonadota</taxon>
        <taxon>Alphaproteobacteria</taxon>
        <taxon>Hyphomicrobiales</taxon>
        <taxon>Rhizobiaceae</taxon>
        <taxon>Sinorhizobium/Ensifer group</taxon>
        <taxon>Sinorhizobium</taxon>
    </lineage>
</organism>
<dbReference type="eggNOG" id="COG3064">
    <property type="taxonomic scope" value="Bacteria"/>
</dbReference>
<name>A0A249PCE4_9HYPH</name>
<protein>
    <submittedName>
        <fullName evidence="1">Phage portal protein</fullName>
    </submittedName>
</protein>
<dbReference type="KEGG" id="esj:SJ05684_c21620"/>
<evidence type="ECO:0000313" key="1">
    <source>
        <dbReference type="EMBL" id="ASY63603.1"/>
    </source>
</evidence>
<dbReference type="STRING" id="716928.GCA_000261485_00298"/>
<dbReference type="Proteomes" id="UP000217211">
    <property type="component" value="Chromosome"/>
</dbReference>
<gene>
    <name evidence="1" type="ORF">SJ05684_c21620</name>
</gene>
<dbReference type="InterPro" id="IPR056909">
    <property type="entry name" value="SU10_portal"/>
</dbReference>
<proteinExistence type="predicted"/>
<reference evidence="1 2" key="1">
    <citation type="submission" date="2017-08" db="EMBL/GenBank/DDBJ databases">
        <title>Multipartite genome sequences of Sinorhizobium species nodulating soybeans.</title>
        <authorList>
            <person name="Tian C.F."/>
        </authorList>
    </citation>
    <scope>NUCLEOTIDE SEQUENCE [LARGE SCALE GENOMIC DNA]</scope>
    <source>
        <strain evidence="1 2">CCBAU 05684</strain>
    </source>
</reference>
<dbReference type="Pfam" id="PF23899">
    <property type="entry name" value="SU10_portal"/>
    <property type="match status" value="1"/>
</dbReference>
<accession>A0A249PCE4</accession>
<dbReference type="AlphaFoldDB" id="A0A249PCE4"/>
<keyword evidence="2" id="KW-1185">Reference proteome</keyword>